<keyword evidence="3" id="KW-1185">Reference proteome</keyword>
<dbReference type="RefSeq" id="WP_379748435.1">
    <property type="nucleotide sequence ID" value="NZ_JBHTCP010000013.1"/>
</dbReference>
<dbReference type="Pfam" id="PF22268">
    <property type="entry name" value="DUF6954"/>
    <property type="match status" value="1"/>
</dbReference>
<dbReference type="Proteomes" id="UP001596549">
    <property type="component" value="Unassembled WGS sequence"/>
</dbReference>
<keyword evidence="1" id="KW-0472">Membrane</keyword>
<accession>A0ABW2NQR8</accession>
<keyword evidence="1" id="KW-1133">Transmembrane helix</keyword>
<comment type="caution">
    <text evidence="2">The sequence shown here is derived from an EMBL/GenBank/DDBJ whole genome shotgun (WGS) entry which is preliminary data.</text>
</comment>
<proteinExistence type="predicted"/>
<name>A0ABW2NQR8_9BACL</name>
<evidence type="ECO:0000313" key="3">
    <source>
        <dbReference type="Proteomes" id="UP001596549"/>
    </source>
</evidence>
<reference evidence="3" key="1">
    <citation type="journal article" date="2019" name="Int. J. Syst. Evol. Microbiol.">
        <title>The Global Catalogue of Microorganisms (GCM) 10K type strain sequencing project: providing services to taxonomists for standard genome sequencing and annotation.</title>
        <authorList>
            <consortium name="The Broad Institute Genomics Platform"/>
            <consortium name="The Broad Institute Genome Sequencing Center for Infectious Disease"/>
            <person name="Wu L."/>
            <person name="Ma J."/>
        </authorList>
    </citation>
    <scope>NUCLEOTIDE SEQUENCE [LARGE SCALE GENOMIC DNA]</scope>
    <source>
        <strain evidence="3">NBRC 106396</strain>
    </source>
</reference>
<dbReference type="InterPro" id="IPR054229">
    <property type="entry name" value="DUF6954"/>
</dbReference>
<gene>
    <name evidence="2" type="ORF">ACFQPF_08230</name>
</gene>
<organism evidence="2 3">
    <name type="scientific">Fictibacillus iocasae</name>
    <dbReference type="NCBI Taxonomy" id="2715437"/>
    <lineage>
        <taxon>Bacteria</taxon>
        <taxon>Bacillati</taxon>
        <taxon>Bacillota</taxon>
        <taxon>Bacilli</taxon>
        <taxon>Bacillales</taxon>
        <taxon>Fictibacillaceae</taxon>
        <taxon>Fictibacillus</taxon>
    </lineage>
</organism>
<evidence type="ECO:0000313" key="2">
    <source>
        <dbReference type="EMBL" id="MFC7371662.1"/>
    </source>
</evidence>
<dbReference type="EMBL" id="JBHTCP010000013">
    <property type="protein sequence ID" value="MFC7371662.1"/>
    <property type="molecule type" value="Genomic_DNA"/>
</dbReference>
<sequence>MKILLTILFAGVCLLLAFFGLGPVILADGSWSERLWTLLVVIVLFAVTAFLYWYTLRKLR</sequence>
<protein>
    <submittedName>
        <fullName evidence="2">DUF6954 family protein</fullName>
    </submittedName>
</protein>
<evidence type="ECO:0000256" key="1">
    <source>
        <dbReference type="SAM" id="Phobius"/>
    </source>
</evidence>
<feature type="transmembrane region" description="Helical" evidence="1">
    <location>
        <begin position="36"/>
        <end position="54"/>
    </location>
</feature>
<keyword evidence="1" id="KW-0812">Transmembrane</keyword>